<sequence length="129" mass="14380">MVFFAGHSSRAPRSVAACVPAYNTNGRQVSRNSLLSDLANLTERNTRLAGHVARLEQCLSEALGQDAWRATGLGAPTDTDTLQRKIDHLEQQVAELRDQLSEREEDLQASRATNRELMTQLNSTPHRLR</sequence>
<reference evidence="3" key="1">
    <citation type="journal article" date="2019" name="Int. J. Syst. Evol. Microbiol.">
        <title>The Global Catalogue of Microorganisms (GCM) 10K type strain sequencing project: providing services to taxonomists for standard genome sequencing and annotation.</title>
        <authorList>
            <consortium name="The Broad Institute Genomics Platform"/>
            <consortium name="The Broad Institute Genome Sequencing Center for Infectious Disease"/>
            <person name="Wu L."/>
            <person name="Ma J."/>
        </authorList>
    </citation>
    <scope>NUCLEOTIDE SEQUENCE [LARGE SCALE GENOMIC DNA]</scope>
    <source>
        <strain evidence="3">ICMP 257</strain>
    </source>
</reference>
<proteinExistence type="predicted"/>
<organism evidence="2 3">
    <name type="scientific">Streptomyces atroolivaceus</name>
    <dbReference type="NCBI Taxonomy" id="66869"/>
    <lineage>
        <taxon>Bacteria</taxon>
        <taxon>Bacillati</taxon>
        <taxon>Actinomycetota</taxon>
        <taxon>Actinomycetes</taxon>
        <taxon>Kitasatosporales</taxon>
        <taxon>Streptomycetaceae</taxon>
        <taxon>Streptomyces</taxon>
    </lineage>
</organism>
<gene>
    <name evidence="2" type="ORF">ACFPL4_26675</name>
</gene>
<dbReference type="SUPFAM" id="SSF140566">
    <property type="entry name" value="FlgN-like"/>
    <property type="match status" value="1"/>
</dbReference>
<dbReference type="RefSeq" id="WP_157841673.1">
    <property type="nucleotide sequence ID" value="NZ_JBHSJE010000008.1"/>
</dbReference>
<evidence type="ECO:0000313" key="3">
    <source>
        <dbReference type="Proteomes" id="UP001595908"/>
    </source>
</evidence>
<keyword evidence="3" id="KW-1185">Reference proteome</keyword>
<feature type="compositionally biased region" description="Polar residues" evidence="1">
    <location>
        <begin position="110"/>
        <end position="129"/>
    </location>
</feature>
<feature type="region of interest" description="Disordered" evidence="1">
    <location>
        <begin position="99"/>
        <end position="129"/>
    </location>
</feature>
<comment type="caution">
    <text evidence="2">The sequence shown here is derived from an EMBL/GenBank/DDBJ whole genome shotgun (WGS) entry which is preliminary data.</text>
</comment>
<accession>A0ABV9VD74</accession>
<dbReference type="Proteomes" id="UP001595908">
    <property type="component" value="Unassembled WGS sequence"/>
</dbReference>
<dbReference type="InterPro" id="IPR036679">
    <property type="entry name" value="FlgN-like_sf"/>
</dbReference>
<dbReference type="EMBL" id="JBHSJE010000008">
    <property type="protein sequence ID" value="MFC4981884.1"/>
    <property type="molecule type" value="Genomic_DNA"/>
</dbReference>
<feature type="compositionally biased region" description="Basic and acidic residues" evidence="1">
    <location>
        <begin position="99"/>
        <end position="108"/>
    </location>
</feature>
<evidence type="ECO:0000313" key="2">
    <source>
        <dbReference type="EMBL" id="MFC4981884.1"/>
    </source>
</evidence>
<evidence type="ECO:0000256" key="1">
    <source>
        <dbReference type="SAM" id="MobiDB-lite"/>
    </source>
</evidence>
<protein>
    <submittedName>
        <fullName evidence="2">Uncharacterized protein</fullName>
    </submittedName>
</protein>
<name>A0ABV9VD74_STRAZ</name>
<dbReference type="GeneID" id="31233760"/>